<dbReference type="InterPro" id="IPR050984">
    <property type="entry name" value="Gfo/Idh/MocA_domain"/>
</dbReference>
<keyword evidence="3" id="KW-0520">NAD</keyword>
<evidence type="ECO:0000313" key="6">
    <source>
        <dbReference type="EMBL" id="MFH8252541.1"/>
    </source>
</evidence>
<dbReference type="SUPFAM" id="SSF55347">
    <property type="entry name" value="Glyceraldehyde-3-phosphate dehydrogenase-like, C-terminal domain"/>
    <property type="match status" value="1"/>
</dbReference>
<dbReference type="Pfam" id="PF22725">
    <property type="entry name" value="GFO_IDH_MocA_C3"/>
    <property type="match status" value="1"/>
</dbReference>
<dbReference type="Proteomes" id="UP001610861">
    <property type="component" value="Unassembled WGS sequence"/>
</dbReference>
<reference evidence="6 7" key="1">
    <citation type="submission" date="2024-09" db="EMBL/GenBank/DDBJ databases">
        <authorList>
            <person name="Pan X."/>
        </authorList>
    </citation>
    <scope>NUCLEOTIDE SEQUENCE [LARGE SCALE GENOMIC DNA]</scope>
    <source>
        <strain evidence="6 7">B2969</strain>
    </source>
</reference>
<evidence type="ECO:0000259" key="5">
    <source>
        <dbReference type="Pfam" id="PF22725"/>
    </source>
</evidence>
<evidence type="ECO:0000259" key="4">
    <source>
        <dbReference type="Pfam" id="PF01408"/>
    </source>
</evidence>
<protein>
    <submittedName>
        <fullName evidence="6">Gfo/Idh/MocA family protein</fullName>
    </submittedName>
</protein>
<dbReference type="InterPro" id="IPR036291">
    <property type="entry name" value="NAD(P)-bd_dom_sf"/>
</dbReference>
<dbReference type="SUPFAM" id="SSF51735">
    <property type="entry name" value="NAD(P)-binding Rossmann-fold domains"/>
    <property type="match status" value="1"/>
</dbReference>
<gene>
    <name evidence="6" type="ORF">ACH3VR_19390</name>
</gene>
<feature type="domain" description="GFO/IDH/MocA-like oxidoreductase" evidence="5">
    <location>
        <begin position="147"/>
        <end position="237"/>
    </location>
</feature>
<organism evidence="6 7">
    <name type="scientific">Microbacterium alkaliflavum</name>
    <dbReference type="NCBI Taxonomy" id="3248839"/>
    <lineage>
        <taxon>Bacteria</taxon>
        <taxon>Bacillati</taxon>
        <taxon>Actinomycetota</taxon>
        <taxon>Actinomycetes</taxon>
        <taxon>Micrococcales</taxon>
        <taxon>Microbacteriaceae</taxon>
        <taxon>Microbacterium</taxon>
    </lineage>
</organism>
<comment type="caution">
    <text evidence="6">The sequence shown here is derived from an EMBL/GenBank/DDBJ whole genome shotgun (WGS) entry which is preliminary data.</text>
</comment>
<dbReference type="Gene3D" id="3.40.50.720">
    <property type="entry name" value="NAD(P)-binding Rossmann-like Domain"/>
    <property type="match status" value="1"/>
</dbReference>
<proteinExistence type="inferred from homology"/>
<evidence type="ECO:0000256" key="2">
    <source>
        <dbReference type="ARBA" id="ARBA00023002"/>
    </source>
</evidence>
<dbReference type="PANTHER" id="PTHR22604">
    <property type="entry name" value="OXIDOREDUCTASES"/>
    <property type="match status" value="1"/>
</dbReference>
<dbReference type="EMBL" id="JBIQWL010000010">
    <property type="protein sequence ID" value="MFH8252541.1"/>
    <property type="molecule type" value="Genomic_DNA"/>
</dbReference>
<name>A0ABW7QD12_9MICO</name>
<sequence>MTFPAPRTIDPGSVPALRWGILGTGWIASRFVTALRTRTPQHVMAVAARDTARAAAFAEAHDLGRTHQTADALFADEDIDVVYIATPHSAHAELALQAIASGKHVLIEKPIATSAPEAREIVDAARAAGVLVMEAMWTRYLPQSDILRQLVANGELGEIHQVTADFGGRSPYDPAGRMWNPALAGGALLDLGVYPVSFASSILGTPTRIQATGLATQNGIDLRATALLGYESGADASWRRR</sequence>
<evidence type="ECO:0000256" key="3">
    <source>
        <dbReference type="ARBA" id="ARBA00023027"/>
    </source>
</evidence>
<feature type="domain" description="Gfo/Idh/MocA-like oxidoreductase N-terminal" evidence="4">
    <location>
        <begin position="17"/>
        <end position="134"/>
    </location>
</feature>
<dbReference type="InterPro" id="IPR000683">
    <property type="entry name" value="Gfo/Idh/MocA-like_OxRdtase_N"/>
</dbReference>
<evidence type="ECO:0000256" key="1">
    <source>
        <dbReference type="ARBA" id="ARBA00010928"/>
    </source>
</evidence>
<dbReference type="RefSeq" id="WP_397557972.1">
    <property type="nucleotide sequence ID" value="NZ_JBIQWL010000010.1"/>
</dbReference>
<dbReference type="PANTHER" id="PTHR22604:SF105">
    <property type="entry name" value="TRANS-1,2-DIHYDROBENZENE-1,2-DIOL DEHYDROGENASE"/>
    <property type="match status" value="1"/>
</dbReference>
<accession>A0ABW7QD12</accession>
<dbReference type="Gene3D" id="3.30.360.10">
    <property type="entry name" value="Dihydrodipicolinate Reductase, domain 2"/>
    <property type="match status" value="1"/>
</dbReference>
<keyword evidence="2" id="KW-0560">Oxidoreductase</keyword>
<evidence type="ECO:0000313" key="7">
    <source>
        <dbReference type="Proteomes" id="UP001610861"/>
    </source>
</evidence>
<keyword evidence="7" id="KW-1185">Reference proteome</keyword>
<dbReference type="Pfam" id="PF01408">
    <property type="entry name" value="GFO_IDH_MocA"/>
    <property type="match status" value="1"/>
</dbReference>
<dbReference type="InterPro" id="IPR055170">
    <property type="entry name" value="GFO_IDH_MocA-like_dom"/>
</dbReference>
<comment type="similarity">
    <text evidence="1">Belongs to the Gfo/Idh/MocA family.</text>
</comment>